<evidence type="ECO:0000313" key="3">
    <source>
        <dbReference type="Proteomes" id="UP001143304"/>
    </source>
</evidence>
<evidence type="ECO:0000313" key="2">
    <source>
        <dbReference type="EMBL" id="MCX2979029.1"/>
    </source>
</evidence>
<sequence length="323" mass="36593">MKISIALATYNGSQYLTEQLQSYLDQDRMPDELVISDDCSTDGTCNLIDRFSERAPFDVRVMRQPIQRGYVANFDYALSMATGDLIFLSDQDDVWLPQKISEVCDFIGKNSDFLLVLNDAEITKDDLSRTGLTKLGQLRSAGSPDSAFVMGCCCAIRRELLDLCLPIPEGATGHDNWLVDFSNGLGAVLVLESVLQLYRRHGSNESLVIANSLRRIHSIDRLKWQLARALSKDADEYAEREIGHLEQLHFACHRARGRCDGKYDIKIRHYEEQLDRKINFLHVRRELRGKAMHIRLINASRLWLSGAYGQANGLKSVIRDLIG</sequence>
<feature type="domain" description="Glycosyltransferase 2-like" evidence="1">
    <location>
        <begin position="4"/>
        <end position="161"/>
    </location>
</feature>
<proteinExistence type="predicted"/>
<evidence type="ECO:0000259" key="1">
    <source>
        <dbReference type="Pfam" id="PF00535"/>
    </source>
</evidence>
<keyword evidence="3" id="KW-1185">Reference proteome</keyword>
<dbReference type="RefSeq" id="WP_279250813.1">
    <property type="nucleotide sequence ID" value="NZ_SHNO01000002.1"/>
</dbReference>
<dbReference type="EMBL" id="SHNO01000002">
    <property type="protein sequence ID" value="MCX2979029.1"/>
    <property type="molecule type" value="Genomic_DNA"/>
</dbReference>
<comment type="caution">
    <text evidence="2">The sequence shown here is derived from an EMBL/GenBank/DDBJ whole genome shotgun (WGS) entry which is preliminary data.</text>
</comment>
<organism evidence="2 3">
    <name type="scientific">Candidatus Marimicrobium litorale</name>
    <dbReference type="NCBI Taxonomy" id="2518991"/>
    <lineage>
        <taxon>Bacteria</taxon>
        <taxon>Pseudomonadati</taxon>
        <taxon>Pseudomonadota</taxon>
        <taxon>Gammaproteobacteria</taxon>
        <taxon>Cellvibrionales</taxon>
        <taxon>Halieaceae</taxon>
        <taxon>Marimicrobium</taxon>
    </lineage>
</organism>
<name>A0ABT3T9R2_9GAMM</name>
<accession>A0ABT3T9R2</accession>
<dbReference type="Gene3D" id="3.90.550.10">
    <property type="entry name" value="Spore Coat Polysaccharide Biosynthesis Protein SpsA, Chain A"/>
    <property type="match status" value="1"/>
</dbReference>
<dbReference type="Pfam" id="PF00535">
    <property type="entry name" value="Glycos_transf_2"/>
    <property type="match status" value="1"/>
</dbReference>
<dbReference type="PANTHER" id="PTHR22916:SF3">
    <property type="entry name" value="UDP-GLCNAC:BETAGAL BETA-1,3-N-ACETYLGLUCOSAMINYLTRANSFERASE-LIKE PROTEIN 1"/>
    <property type="match status" value="1"/>
</dbReference>
<dbReference type="SUPFAM" id="SSF53448">
    <property type="entry name" value="Nucleotide-diphospho-sugar transferases"/>
    <property type="match status" value="1"/>
</dbReference>
<protein>
    <submittedName>
        <fullName evidence="2">Glycosyltransferase</fullName>
    </submittedName>
</protein>
<dbReference type="InterPro" id="IPR001173">
    <property type="entry name" value="Glyco_trans_2-like"/>
</dbReference>
<dbReference type="InterPro" id="IPR029044">
    <property type="entry name" value="Nucleotide-diphossugar_trans"/>
</dbReference>
<dbReference type="PANTHER" id="PTHR22916">
    <property type="entry name" value="GLYCOSYLTRANSFERASE"/>
    <property type="match status" value="1"/>
</dbReference>
<dbReference type="Proteomes" id="UP001143304">
    <property type="component" value="Unassembled WGS sequence"/>
</dbReference>
<gene>
    <name evidence="2" type="ORF">EYC82_16920</name>
</gene>
<reference evidence="2" key="1">
    <citation type="submission" date="2019-02" db="EMBL/GenBank/DDBJ databases">
        <authorList>
            <person name="Li S.-H."/>
        </authorList>
    </citation>
    <scope>NUCLEOTIDE SEQUENCE</scope>
    <source>
        <strain evidence="2">IMCC11814</strain>
    </source>
</reference>